<reference evidence="1" key="1">
    <citation type="submission" date="2019-03" db="EMBL/GenBank/DDBJ databases">
        <title>Single cell metagenomics reveals metabolic interactions within the superorganism composed of flagellate Streblomastix strix and complex community of Bacteroidetes bacteria on its surface.</title>
        <authorList>
            <person name="Treitli S.C."/>
            <person name="Kolisko M."/>
            <person name="Husnik F."/>
            <person name="Keeling P."/>
            <person name="Hampl V."/>
        </authorList>
    </citation>
    <scope>NUCLEOTIDE SEQUENCE</scope>
    <source>
        <strain evidence="1">STM</strain>
    </source>
</reference>
<sequence>MNKQNSKCYQKDGLWKELWLGYHTPEETQEIMKSKPKQAKLWYN</sequence>
<gene>
    <name evidence="1" type="ORF">EZS27_025733</name>
</gene>
<accession>A0A5J4QT21</accession>
<organism evidence="1">
    <name type="scientific">termite gut metagenome</name>
    <dbReference type="NCBI Taxonomy" id="433724"/>
    <lineage>
        <taxon>unclassified sequences</taxon>
        <taxon>metagenomes</taxon>
        <taxon>organismal metagenomes</taxon>
    </lineage>
</organism>
<protein>
    <submittedName>
        <fullName evidence="1">Uncharacterized protein</fullName>
    </submittedName>
</protein>
<proteinExistence type="predicted"/>
<evidence type="ECO:0000313" key="1">
    <source>
        <dbReference type="EMBL" id="KAA6325006.1"/>
    </source>
</evidence>
<name>A0A5J4QT21_9ZZZZ</name>
<dbReference type="AlphaFoldDB" id="A0A5J4QT21"/>
<dbReference type="EMBL" id="SNRY01002456">
    <property type="protein sequence ID" value="KAA6325006.1"/>
    <property type="molecule type" value="Genomic_DNA"/>
</dbReference>
<comment type="caution">
    <text evidence="1">The sequence shown here is derived from an EMBL/GenBank/DDBJ whole genome shotgun (WGS) entry which is preliminary data.</text>
</comment>